<reference evidence="1" key="1">
    <citation type="submission" date="2019-04" db="EMBL/GenBank/DDBJ databases">
        <title>Microbes associate with the intestines of laboratory mice.</title>
        <authorList>
            <person name="Navarre W."/>
            <person name="Wong E."/>
            <person name="Huang K."/>
            <person name="Tropini C."/>
            <person name="Ng K."/>
            <person name="Yu B."/>
        </authorList>
    </citation>
    <scope>NUCLEOTIDE SEQUENCE</scope>
    <source>
        <strain evidence="1">NM09_H32</strain>
    </source>
</reference>
<sequence>MKRKKTSILPLFKAIAAGTITLACVLSPALAQETAEPVSITLVPNAGQTLRGKTFVAHRLFDVVTSADQSSVHYTWNEAYRPAIQAAVGAAKNQSPDTVREWEAVDYIAGLDAQGPDSSLRFFVEALRDQLESESGTRIEVDELEPDGSVVIRDLAPGWYLVDEHNVYNNDMHSAASLCLAASANADIRIQIKSDYPDLIKKIEEDDQGIGWNDIGDFEIGQTIPFRYETKVPAMAGYDTYSLVFHDKMDPALDADLDSVRIAVMDGERSVPMPESAFRVETGVEGETFQVVVPDLKAFVDEVFGQDARGQTIVVRYDARLNETAADQTGRPGFENAVRLEFSNNPDSDGKGETGFTPWDTVVCFTYRLEGAKVNEAGTRLEGARFRLYRDEACADEVRLKKIENGYVATSQEGEEMVSDAEGRFSVFGLDQGTYYLKETKAPDGYRPLPGPIRLTLTPTFPAERDAYRQGEGATDRILTKLEAEVSFPQDWNGKTELDTDSAAGSALLEVVNQTEAALPKTGSALTIVLLSAGSLLIWAGRKARRKDRDEEAK</sequence>
<name>A0AC61RAM6_9FIRM</name>
<organism evidence="1 2">
    <name type="scientific">Dubosiella muris</name>
    <dbReference type="NCBI Taxonomy" id="3038133"/>
    <lineage>
        <taxon>Bacteria</taxon>
        <taxon>Bacillati</taxon>
        <taxon>Bacillota</taxon>
        <taxon>Erysipelotrichia</taxon>
        <taxon>Erysipelotrichales</taxon>
        <taxon>Erysipelotrichaceae</taxon>
        <taxon>Dubosiella</taxon>
    </lineage>
</organism>
<evidence type="ECO:0000313" key="2">
    <source>
        <dbReference type="Proteomes" id="UP000308836"/>
    </source>
</evidence>
<protein>
    <submittedName>
        <fullName evidence="1">Isopeptide-forming domain-containing fimbrial protein</fullName>
    </submittedName>
</protein>
<dbReference type="EMBL" id="SRYG01000001">
    <property type="protein sequence ID" value="TGY67300.1"/>
    <property type="molecule type" value="Genomic_DNA"/>
</dbReference>
<comment type="caution">
    <text evidence="1">The sequence shown here is derived from an EMBL/GenBank/DDBJ whole genome shotgun (WGS) entry which is preliminary data.</text>
</comment>
<proteinExistence type="predicted"/>
<evidence type="ECO:0000313" key="1">
    <source>
        <dbReference type="EMBL" id="TGY67300.1"/>
    </source>
</evidence>
<accession>A0AC61RAM6</accession>
<dbReference type="Proteomes" id="UP000308836">
    <property type="component" value="Unassembled WGS sequence"/>
</dbReference>
<gene>
    <name evidence="1" type="ORF">E5336_00555</name>
</gene>
<keyword evidence="2" id="KW-1185">Reference proteome</keyword>